<dbReference type="CDD" id="cd12914">
    <property type="entry name" value="PDC1_DGC_like"/>
    <property type="match status" value="1"/>
</dbReference>
<dbReference type="Pfam" id="PF02518">
    <property type="entry name" value="HATPase_c"/>
    <property type="match status" value="1"/>
</dbReference>
<evidence type="ECO:0000313" key="21">
    <source>
        <dbReference type="EMBL" id="ROQ01923.1"/>
    </source>
</evidence>
<evidence type="ECO:0000256" key="4">
    <source>
        <dbReference type="ARBA" id="ARBA00022475"/>
    </source>
</evidence>
<dbReference type="Pfam" id="PF01627">
    <property type="entry name" value="Hpt"/>
    <property type="match status" value="1"/>
</dbReference>
<keyword evidence="4" id="KW-1003">Cell membrane</keyword>
<evidence type="ECO:0000256" key="16">
    <source>
        <dbReference type="SAM" id="Coils"/>
    </source>
</evidence>
<dbReference type="InterPro" id="IPR003594">
    <property type="entry name" value="HATPase_dom"/>
</dbReference>
<evidence type="ECO:0000259" key="18">
    <source>
        <dbReference type="PROSITE" id="PS50109"/>
    </source>
</evidence>
<dbReference type="SUPFAM" id="SSF55785">
    <property type="entry name" value="PYP-like sensor domain (PAS domain)"/>
    <property type="match status" value="1"/>
</dbReference>
<evidence type="ECO:0000259" key="19">
    <source>
        <dbReference type="PROSITE" id="PS50110"/>
    </source>
</evidence>
<dbReference type="PROSITE" id="PS50894">
    <property type="entry name" value="HPT"/>
    <property type="match status" value="1"/>
</dbReference>
<feature type="domain" description="HPt" evidence="20">
    <location>
        <begin position="901"/>
        <end position="994"/>
    </location>
</feature>
<keyword evidence="13 17" id="KW-0472">Membrane</keyword>
<dbReference type="PANTHER" id="PTHR45339:SF5">
    <property type="entry name" value="HISTIDINE KINASE"/>
    <property type="match status" value="1"/>
</dbReference>
<dbReference type="InterPro" id="IPR036890">
    <property type="entry name" value="HATPase_C_sf"/>
</dbReference>
<keyword evidence="6" id="KW-0808">Transferase</keyword>
<dbReference type="InterPro" id="IPR008207">
    <property type="entry name" value="Sig_transdc_His_kin_Hpt_dom"/>
</dbReference>
<dbReference type="CDD" id="cd00088">
    <property type="entry name" value="HPT"/>
    <property type="match status" value="1"/>
</dbReference>
<dbReference type="Gene3D" id="1.10.287.130">
    <property type="match status" value="1"/>
</dbReference>
<evidence type="ECO:0000256" key="6">
    <source>
        <dbReference type="ARBA" id="ARBA00022679"/>
    </source>
</evidence>
<dbReference type="CDD" id="cd17546">
    <property type="entry name" value="REC_hyHK_CKI1_RcsC-like"/>
    <property type="match status" value="1"/>
</dbReference>
<evidence type="ECO:0000256" key="14">
    <source>
        <dbReference type="PROSITE-ProRule" id="PRU00110"/>
    </source>
</evidence>
<dbReference type="Pfam" id="PF00072">
    <property type="entry name" value="Response_reg"/>
    <property type="match status" value="1"/>
</dbReference>
<feature type="transmembrane region" description="Helical" evidence="17">
    <location>
        <begin position="293"/>
        <end position="312"/>
    </location>
</feature>
<dbReference type="SUPFAM" id="SSF47226">
    <property type="entry name" value="Histidine-containing phosphotransfer domain, HPT domain"/>
    <property type="match status" value="1"/>
</dbReference>
<evidence type="ECO:0000256" key="5">
    <source>
        <dbReference type="ARBA" id="ARBA00022553"/>
    </source>
</evidence>
<evidence type="ECO:0000259" key="20">
    <source>
        <dbReference type="PROSITE" id="PS50894"/>
    </source>
</evidence>
<dbReference type="InterPro" id="IPR036641">
    <property type="entry name" value="HPT_dom_sf"/>
</dbReference>
<dbReference type="Pfam" id="PF02743">
    <property type="entry name" value="dCache_1"/>
    <property type="match status" value="1"/>
</dbReference>
<dbReference type="SMART" id="SM00073">
    <property type="entry name" value="HPT"/>
    <property type="match status" value="1"/>
</dbReference>
<dbReference type="Gene3D" id="3.30.450.20">
    <property type="entry name" value="PAS domain"/>
    <property type="match status" value="3"/>
</dbReference>
<keyword evidence="10" id="KW-0067">ATP-binding</keyword>
<keyword evidence="16" id="KW-0175">Coiled coil</keyword>
<evidence type="ECO:0000256" key="2">
    <source>
        <dbReference type="ARBA" id="ARBA00004651"/>
    </source>
</evidence>
<evidence type="ECO:0000256" key="13">
    <source>
        <dbReference type="ARBA" id="ARBA00023136"/>
    </source>
</evidence>
<organism evidence="21 22">
    <name type="scientific">Stella humosa</name>
    <dbReference type="NCBI Taxonomy" id="94"/>
    <lineage>
        <taxon>Bacteria</taxon>
        <taxon>Pseudomonadati</taxon>
        <taxon>Pseudomonadota</taxon>
        <taxon>Alphaproteobacteria</taxon>
        <taxon>Rhodospirillales</taxon>
        <taxon>Stellaceae</taxon>
        <taxon>Stella</taxon>
    </lineage>
</organism>
<feature type="transmembrane region" description="Helical" evidence="17">
    <location>
        <begin position="12"/>
        <end position="31"/>
    </location>
</feature>
<dbReference type="GO" id="GO:0000155">
    <property type="term" value="F:phosphorelay sensor kinase activity"/>
    <property type="evidence" value="ECO:0007669"/>
    <property type="project" value="InterPro"/>
</dbReference>
<keyword evidence="5 15" id="KW-0597">Phosphoprotein</keyword>
<gene>
    <name evidence="21" type="ORF">EDC65_1110</name>
</gene>
<dbReference type="PROSITE" id="PS50110">
    <property type="entry name" value="RESPONSE_REGULATORY"/>
    <property type="match status" value="1"/>
</dbReference>
<dbReference type="CDD" id="cd12915">
    <property type="entry name" value="PDC2_DGC_like"/>
    <property type="match status" value="1"/>
</dbReference>
<feature type="domain" description="Response regulatory" evidence="19">
    <location>
        <begin position="738"/>
        <end position="855"/>
    </location>
</feature>
<comment type="subcellular location">
    <subcellularLocation>
        <location evidence="2">Cell membrane</location>
        <topology evidence="2">Multi-pass membrane protein</topology>
    </subcellularLocation>
</comment>
<dbReference type="Gene3D" id="3.40.50.2300">
    <property type="match status" value="1"/>
</dbReference>
<evidence type="ECO:0000256" key="9">
    <source>
        <dbReference type="ARBA" id="ARBA00022777"/>
    </source>
</evidence>
<dbReference type="PANTHER" id="PTHR45339">
    <property type="entry name" value="HYBRID SIGNAL TRANSDUCTION HISTIDINE KINASE J"/>
    <property type="match status" value="1"/>
</dbReference>
<keyword evidence="9 21" id="KW-0418">Kinase</keyword>
<dbReference type="OrthoDB" id="9813151at2"/>
<dbReference type="InterPro" id="IPR033479">
    <property type="entry name" value="dCache_1"/>
</dbReference>
<comment type="catalytic activity">
    <reaction evidence="1">
        <text>ATP + protein L-histidine = ADP + protein N-phospho-L-histidine.</text>
        <dbReference type="EC" id="2.7.13.3"/>
    </reaction>
</comment>
<evidence type="ECO:0000256" key="10">
    <source>
        <dbReference type="ARBA" id="ARBA00022840"/>
    </source>
</evidence>
<comment type="caution">
    <text evidence="21">The sequence shown here is derived from an EMBL/GenBank/DDBJ whole genome shotgun (WGS) entry which is preliminary data.</text>
</comment>
<feature type="domain" description="Histidine kinase" evidence="18">
    <location>
        <begin position="492"/>
        <end position="715"/>
    </location>
</feature>
<dbReference type="Gene3D" id="1.20.120.160">
    <property type="entry name" value="HPT domain"/>
    <property type="match status" value="1"/>
</dbReference>
<dbReference type="InterPro" id="IPR035965">
    <property type="entry name" value="PAS-like_dom_sf"/>
</dbReference>
<proteinExistence type="predicted"/>
<evidence type="ECO:0000256" key="17">
    <source>
        <dbReference type="SAM" id="Phobius"/>
    </source>
</evidence>
<evidence type="ECO:0000313" key="22">
    <source>
        <dbReference type="Proteomes" id="UP000278222"/>
    </source>
</evidence>
<evidence type="ECO:0000256" key="11">
    <source>
        <dbReference type="ARBA" id="ARBA00022989"/>
    </source>
</evidence>
<dbReference type="Pfam" id="PF00512">
    <property type="entry name" value="HisKA"/>
    <property type="match status" value="1"/>
</dbReference>
<evidence type="ECO:0000256" key="1">
    <source>
        <dbReference type="ARBA" id="ARBA00000085"/>
    </source>
</evidence>
<dbReference type="AlphaFoldDB" id="A0A3N1MDW2"/>
<dbReference type="Proteomes" id="UP000278222">
    <property type="component" value="Unassembled WGS sequence"/>
</dbReference>
<keyword evidence="8" id="KW-0547">Nucleotide-binding</keyword>
<evidence type="ECO:0000256" key="12">
    <source>
        <dbReference type="ARBA" id="ARBA00023012"/>
    </source>
</evidence>
<dbReference type="SUPFAM" id="SSF47384">
    <property type="entry name" value="Homodimeric domain of signal transducing histidine kinase"/>
    <property type="match status" value="1"/>
</dbReference>
<protein>
    <recommendedName>
        <fullName evidence="3">histidine kinase</fullName>
        <ecNumber evidence="3">2.7.13.3</ecNumber>
    </recommendedName>
</protein>
<accession>A0A3N1MDW2</accession>
<dbReference type="InterPro" id="IPR005467">
    <property type="entry name" value="His_kinase_dom"/>
</dbReference>
<feature type="modified residue" description="4-aspartylphosphate" evidence="15">
    <location>
        <position position="787"/>
    </location>
</feature>
<keyword evidence="11 17" id="KW-1133">Transmembrane helix</keyword>
<dbReference type="PROSITE" id="PS50109">
    <property type="entry name" value="HIS_KIN"/>
    <property type="match status" value="1"/>
</dbReference>
<dbReference type="InterPro" id="IPR001789">
    <property type="entry name" value="Sig_transdc_resp-reg_receiver"/>
</dbReference>
<feature type="coiled-coil region" evidence="16">
    <location>
        <begin position="314"/>
        <end position="351"/>
    </location>
</feature>
<dbReference type="InterPro" id="IPR003661">
    <property type="entry name" value="HisK_dim/P_dom"/>
</dbReference>
<evidence type="ECO:0000256" key="3">
    <source>
        <dbReference type="ARBA" id="ARBA00012438"/>
    </source>
</evidence>
<feature type="modified residue" description="Phosphohistidine" evidence="14">
    <location>
        <position position="940"/>
    </location>
</feature>
<dbReference type="SMART" id="SM00448">
    <property type="entry name" value="REC"/>
    <property type="match status" value="1"/>
</dbReference>
<dbReference type="EC" id="2.7.13.3" evidence="3"/>
<dbReference type="SUPFAM" id="SSF55874">
    <property type="entry name" value="ATPase domain of HSP90 chaperone/DNA topoisomerase II/histidine kinase"/>
    <property type="match status" value="1"/>
</dbReference>
<dbReference type="GO" id="GO:0005524">
    <property type="term" value="F:ATP binding"/>
    <property type="evidence" value="ECO:0007669"/>
    <property type="project" value="UniProtKB-KW"/>
</dbReference>
<reference evidence="21 22" key="1">
    <citation type="submission" date="2018-11" db="EMBL/GenBank/DDBJ databases">
        <title>Genomic Encyclopedia of Type Strains, Phase IV (KMG-IV): sequencing the most valuable type-strain genomes for metagenomic binning, comparative biology and taxonomic classification.</title>
        <authorList>
            <person name="Goeker M."/>
        </authorList>
    </citation>
    <scope>NUCLEOTIDE SEQUENCE [LARGE SCALE GENOMIC DNA]</scope>
    <source>
        <strain evidence="21 22">DSM 5900</strain>
    </source>
</reference>
<dbReference type="InterPro" id="IPR036097">
    <property type="entry name" value="HisK_dim/P_sf"/>
</dbReference>
<dbReference type="CDD" id="cd00082">
    <property type="entry name" value="HisKA"/>
    <property type="match status" value="1"/>
</dbReference>
<dbReference type="Pfam" id="PF12860">
    <property type="entry name" value="PAS_7"/>
    <property type="match status" value="1"/>
</dbReference>
<dbReference type="RefSeq" id="WP_123688631.1">
    <property type="nucleotide sequence ID" value="NZ_AP019700.1"/>
</dbReference>
<dbReference type="EMBL" id="RJKX01000011">
    <property type="protein sequence ID" value="ROQ01923.1"/>
    <property type="molecule type" value="Genomic_DNA"/>
</dbReference>
<evidence type="ECO:0000256" key="7">
    <source>
        <dbReference type="ARBA" id="ARBA00022692"/>
    </source>
</evidence>
<keyword evidence="12" id="KW-0902">Two-component regulatory system</keyword>
<dbReference type="SUPFAM" id="SSF52172">
    <property type="entry name" value="CheY-like"/>
    <property type="match status" value="1"/>
</dbReference>
<dbReference type="InterPro" id="IPR004358">
    <property type="entry name" value="Sig_transdc_His_kin-like_C"/>
</dbReference>
<dbReference type="SMART" id="SM00387">
    <property type="entry name" value="HATPase_c"/>
    <property type="match status" value="1"/>
</dbReference>
<name>A0A3N1MDW2_9PROT</name>
<sequence>MLRGQRTLAVRATILAIGVLLLCLMWVYVLYQSRSERTLELATAGRDTANLSLAFEEQTQRTVGTIEQTLEFLKREFERDPAAFDVHEAFERLRSVRDITFQLSLIGADGIMRGSSLDTAQNTLDLSDREHYRVHEAVDSRQVFISRPLMGRLSRRMSLNISRRLNTPDGNFAGVIVLSFNPETFIRLYERVDLGRHGEMLLFGQDGIVRAVGAARADATGANINSSNFFRHIRDAIAARPNAGGAVEIAGPVDQVERIYSYQPVDGLPLIVAVGMSKAEILNRADERERNRYVLLGAVTLAILMFLAALIVEVGRRQRREDELERERETLRDATAALAEAKGQADEKTRLLETTLLNMSDGISFFDQDLRLQVWNRRFLDLAGIDEDFVHVGQSLAEILTHQAGKGEFGPVTAADEVSRRVAAVRSAPMMVTNRRRPNGRFIELRRTLQPDGGIITLYTDVTLRKHSEDELARARDTAEQALAAKSRFLAVVSHEIRTPMNGVIGTLELLADTELSRGQRRYVEIARSSAEGLVSIINDILDLSRLEADRMPLVAADFDMHALLHGAVGLFSAAADSKGIEIHLSIARDVPRWCRSDAGRLRQILINLLSNAVKFTTTGNVRLSVETVSSRRAAGDGPFELRFLVADSGPGVSPADRDKLFRPFFQIESHEAQPGSGLGLAIVKGLVDRFSGSLGLADRPGGGAIFWVRLPILAGGPIISEVVPEPTVPEPTGAKFNILVAEDSPVNQLIATEQLRSAGHAVSIANNGREALERAVEATWDLILMDVIMPEMDGIEAARAIRRLAPPYGTVPIVALTANVMTEDRARILTSGMDGVLGKPFNRARLLDMVVRFARRPVEEGVAPAVPPPAALPAPDPVQDAAEAAEFDAAPLERMRSDVGADVAARLARMFAGELADRRALMARALAAVNLMDLRRIAHTIKGGAQTFGLMRLADASLELERAADAGATDRLAGLVEIVDGHAARGLEILERELGPAA</sequence>
<keyword evidence="7 17" id="KW-0812">Transmembrane</keyword>
<dbReference type="PRINTS" id="PR00344">
    <property type="entry name" value="BCTRLSENSOR"/>
</dbReference>
<dbReference type="InterPro" id="IPR011006">
    <property type="entry name" value="CheY-like_superfamily"/>
</dbReference>
<keyword evidence="22" id="KW-1185">Reference proteome</keyword>
<dbReference type="SMART" id="SM00388">
    <property type="entry name" value="HisKA"/>
    <property type="match status" value="1"/>
</dbReference>
<evidence type="ECO:0000256" key="15">
    <source>
        <dbReference type="PROSITE-ProRule" id="PRU00169"/>
    </source>
</evidence>
<dbReference type="GO" id="GO:0005886">
    <property type="term" value="C:plasma membrane"/>
    <property type="evidence" value="ECO:0007669"/>
    <property type="project" value="UniProtKB-SubCell"/>
</dbReference>
<evidence type="ECO:0000256" key="8">
    <source>
        <dbReference type="ARBA" id="ARBA00022741"/>
    </source>
</evidence>
<dbReference type="FunFam" id="1.10.287.130:FF:000002">
    <property type="entry name" value="Two-component osmosensing histidine kinase"/>
    <property type="match status" value="1"/>
</dbReference>
<dbReference type="Gene3D" id="3.30.565.10">
    <property type="entry name" value="Histidine kinase-like ATPase, C-terminal domain"/>
    <property type="match status" value="1"/>
</dbReference>